<evidence type="ECO:0000256" key="4">
    <source>
        <dbReference type="ARBA" id="ARBA00022502"/>
    </source>
</evidence>
<dbReference type="GO" id="GO:0005789">
    <property type="term" value="C:endoplasmic reticulum membrane"/>
    <property type="evidence" value="ECO:0007669"/>
    <property type="project" value="UniProtKB-SubCell"/>
</dbReference>
<dbReference type="UniPathway" id="UPA00196"/>
<evidence type="ECO:0000256" key="3">
    <source>
        <dbReference type="ARBA" id="ARBA00006065"/>
    </source>
</evidence>
<feature type="transmembrane region" description="Helical" evidence="12">
    <location>
        <begin position="450"/>
        <end position="468"/>
    </location>
</feature>
<gene>
    <name evidence="14" type="ORF">A7C99_3925</name>
</gene>
<evidence type="ECO:0000256" key="9">
    <source>
        <dbReference type="ARBA" id="ARBA00022989"/>
    </source>
</evidence>
<evidence type="ECO:0000256" key="8">
    <source>
        <dbReference type="ARBA" id="ARBA00022824"/>
    </source>
</evidence>
<dbReference type="PANTHER" id="PTHR22760:SF4">
    <property type="entry name" value="GPI MANNOSYLTRANSFERASE 3"/>
    <property type="match status" value="1"/>
</dbReference>
<dbReference type="EMBL" id="LHPM01000015">
    <property type="protein sequence ID" value="OAL64491.1"/>
    <property type="molecule type" value="Genomic_DNA"/>
</dbReference>
<evidence type="ECO:0000256" key="5">
    <source>
        <dbReference type="ARBA" id="ARBA00022676"/>
    </source>
</evidence>
<feature type="compositionally biased region" description="Basic and acidic residues" evidence="13">
    <location>
        <begin position="1"/>
        <end position="10"/>
    </location>
</feature>
<evidence type="ECO:0000256" key="11">
    <source>
        <dbReference type="ARBA" id="ARBA00024708"/>
    </source>
</evidence>
<feature type="transmembrane region" description="Helical" evidence="12">
    <location>
        <begin position="246"/>
        <end position="272"/>
    </location>
</feature>
<dbReference type="Pfam" id="PF03901">
    <property type="entry name" value="Glyco_transf_22"/>
    <property type="match status" value="2"/>
</dbReference>
<feature type="transmembrane region" description="Helical" evidence="12">
    <location>
        <begin position="414"/>
        <end position="438"/>
    </location>
</feature>
<dbReference type="VEuPathDB" id="FungiDB:TERG_04845"/>
<keyword evidence="6 14" id="KW-0808">Transferase</keyword>
<evidence type="ECO:0000313" key="15">
    <source>
        <dbReference type="Proteomes" id="UP000243015"/>
    </source>
</evidence>
<comment type="pathway">
    <text evidence="2">Glycolipid biosynthesis; glycosylphosphatidylinositol-anchor biosynthesis.</text>
</comment>
<evidence type="ECO:0000313" key="14">
    <source>
        <dbReference type="EMBL" id="OAL64491.1"/>
    </source>
</evidence>
<keyword evidence="9 12" id="KW-1133">Transmembrane helix</keyword>
<dbReference type="GO" id="GO:0000026">
    <property type="term" value="F:alpha-1,2-mannosyltransferase activity"/>
    <property type="evidence" value="ECO:0007669"/>
    <property type="project" value="TreeGrafter"/>
</dbReference>
<reference evidence="14 15" key="1">
    <citation type="submission" date="2016-05" db="EMBL/GenBank/DDBJ databases">
        <title>Genome sequencing of Trichophyton rubrum CMCC(F)T1i isolated from hair.</title>
        <authorList>
            <person name="Zhan P."/>
            <person name="Tao Y."/>
            <person name="Liu W."/>
        </authorList>
    </citation>
    <scope>NUCLEOTIDE SEQUENCE [LARGE SCALE GENOMIC DNA]</scope>
    <source>
        <strain evidence="15">CMCC(F)T1i</strain>
    </source>
</reference>
<dbReference type="PANTHER" id="PTHR22760">
    <property type="entry name" value="GLYCOSYLTRANSFERASE"/>
    <property type="match status" value="1"/>
</dbReference>
<name>A0A178EWL9_TRIRU</name>
<dbReference type="InterPro" id="IPR005599">
    <property type="entry name" value="GPI_mannosylTrfase"/>
</dbReference>
<feature type="transmembrane region" description="Helical" evidence="12">
    <location>
        <begin position="325"/>
        <end position="342"/>
    </location>
</feature>
<organism evidence="14 15">
    <name type="scientific">Trichophyton rubrum</name>
    <name type="common">Athlete's foot fungus</name>
    <name type="synonym">Epidermophyton rubrum</name>
    <dbReference type="NCBI Taxonomy" id="5551"/>
    <lineage>
        <taxon>Eukaryota</taxon>
        <taxon>Fungi</taxon>
        <taxon>Dikarya</taxon>
        <taxon>Ascomycota</taxon>
        <taxon>Pezizomycotina</taxon>
        <taxon>Eurotiomycetes</taxon>
        <taxon>Eurotiomycetidae</taxon>
        <taxon>Onygenales</taxon>
        <taxon>Arthrodermataceae</taxon>
        <taxon>Trichophyton</taxon>
    </lineage>
</organism>
<evidence type="ECO:0000256" key="7">
    <source>
        <dbReference type="ARBA" id="ARBA00022692"/>
    </source>
</evidence>
<evidence type="ECO:0000256" key="1">
    <source>
        <dbReference type="ARBA" id="ARBA00004477"/>
    </source>
</evidence>
<dbReference type="GO" id="GO:0006506">
    <property type="term" value="P:GPI anchor biosynthetic process"/>
    <property type="evidence" value="ECO:0007669"/>
    <property type="project" value="UniProtKB-UniPathway"/>
</dbReference>
<feature type="transmembrane region" description="Helical" evidence="12">
    <location>
        <begin position="354"/>
        <end position="376"/>
    </location>
</feature>
<feature type="transmembrane region" description="Helical" evidence="12">
    <location>
        <begin position="292"/>
        <end position="313"/>
    </location>
</feature>
<keyword evidence="10 12" id="KW-0472">Membrane</keyword>
<protein>
    <recommendedName>
        <fullName evidence="12">Mannosyltransferase</fullName>
        <ecNumber evidence="12">2.4.1.-</ecNumber>
    </recommendedName>
</protein>
<feature type="region of interest" description="Disordered" evidence="13">
    <location>
        <begin position="638"/>
        <end position="665"/>
    </location>
</feature>
<feature type="region of interest" description="Disordered" evidence="13">
    <location>
        <begin position="677"/>
        <end position="699"/>
    </location>
</feature>
<comment type="similarity">
    <text evidence="3">Belongs to the glycosyltransferase 22 family. PIGB subfamily.</text>
</comment>
<feature type="region of interest" description="Disordered" evidence="13">
    <location>
        <begin position="1"/>
        <end position="39"/>
    </location>
</feature>
<keyword evidence="4" id="KW-0337">GPI-anchor biosynthesis</keyword>
<evidence type="ECO:0000256" key="13">
    <source>
        <dbReference type="SAM" id="MobiDB-lite"/>
    </source>
</evidence>
<keyword evidence="8 12" id="KW-0256">Endoplasmic reticulum</keyword>
<evidence type="ECO:0000256" key="12">
    <source>
        <dbReference type="RuleBase" id="RU363075"/>
    </source>
</evidence>
<feature type="region of interest" description="Disordered" evidence="13">
    <location>
        <begin position="56"/>
        <end position="94"/>
    </location>
</feature>
<evidence type="ECO:0000256" key="2">
    <source>
        <dbReference type="ARBA" id="ARBA00004687"/>
    </source>
</evidence>
<accession>A0A178EWL9</accession>
<keyword evidence="7 12" id="KW-0812">Transmembrane</keyword>
<evidence type="ECO:0000256" key="6">
    <source>
        <dbReference type="ARBA" id="ARBA00022679"/>
    </source>
</evidence>
<comment type="function">
    <text evidence="11">Mannosyltransferase involved in glycosylphosphatidylinositol-anchor biosynthesis. Transfers the third mannose to Man2-GlcN-acyl-PI during GPI precursor assembly.</text>
</comment>
<proteinExistence type="inferred from homology"/>
<comment type="caution">
    <text evidence="14">The sequence shown here is derived from an EMBL/GenBank/DDBJ whole genome shotgun (WGS) entry which is preliminary data.</text>
</comment>
<sequence length="779" mass="88380">MPLSEGDSHQQLHRPAPSQGPQTKKRRKKQRSAAAAANQAALKLPALLREFLRRPREGNAGSESSGRLLFPRGTMPKARSAASRAHGGSSQGHQQGRRAADVFLLLLALRIANALLVRTFFQPDEFFQSLEPAWGIAFGRDSGAWITWEWEHRLRSSIHLYIFAAVYKAVDAVANVLQLSPLLRGDLLIAGPKVVQGIISAVGDYYTWNLGRRIYNGRPESTWIWSLRGRWPLVTTRDVTSLRICLILASLACVLRPTNTIIWFCLAANLVYITLRQSQTSRPSWTKSLEPLIILLRECILCGSSILAISVLADRAYYGTWTLPPFRFLYFNVVQSLAVFYGRNDWHYYLSQGYPLLLITALPFAFIGMFQSLFMASEQSCSTSLAAAVRRQLSLACIAMPAILSLVPHKEVRFIYPLLPCLHIIAAAPVSNFFTPSISSASGSYTPRRLLLIFLVLVNVTIAAYTTIIHASGVIDVLGYLRVQQDTHYQYEPSRGLTAGFLMPCHSTPWRSHLVSPHIRAWALGCEPPVNLSPEEKATYVDEADQFYNNPSEFLSQHMASTGIISKHFSSASTHKHDWPDYLIFFSHLEPTLKQDVRSSSSYAECYRTFNTAWHDDARRKGDVIVWCRDPKIQSDWRTSQIRKTMPKSEKPSSQQQKQQQQQRSFDRIIDVLAREQDSVAQPQSDSSWVPWWSSSSSSPETKKTQDIFSSFQTSFSLPSLSSPFSSWSLSKRRSQQWNWPWQRRRKAPIFQLKDNIVSMYQRMTARRQATNAQRDLWS</sequence>
<dbReference type="EC" id="2.4.1.-" evidence="12"/>
<dbReference type="AlphaFoldDB" id="A0A178EWL9"/>
<dbReference type="Proteomes" id="UP000243015">
    <property type="component" value="Unassembled WGS sequence"/>
</dbReference>
<evidence type="ECO:0000256" key="10">
    <source>
        <dbReference type="ARBA" id="ARBA00023136"/>
    </source>
</evidence>
<comment type="subcellular location">
    <subcellularLocation>
        <location evidence="1 12">Endoplasmic reticulum membrane</location>
        <topology evidence="1 12">Multi-pass membrane protein</topology>
    </subcellularLocation>
</comment>
<keyword evidence="5 12" id="KW-0328">Glycosyltransferase</keyword>
<feature type="compositionally biased region" description="Low complexity" evidence="13">
    <location>
        <begin position="683"/>
        <end position="699"/>
    </location>
</feature>
<feature type="compositionally biased region" description="Low complexity" evidence="13">
    <location>
        <begin position="78"/>
        <end position="94"/>
    </location>
</feature>